<dbReference type="AlphaFoldDB" id="A0A8S1EWK6"/>
<accession>A0A8S1EWK6</accession>
<organism evidence="2 3">
    <name type="scientific">Caenorhabditis bovis</name>
    <dbReference type="NCBI Taxonomy" id="2654633"/>
    <lineage>
        <taxon>Eukaryota</taxon>
        <taxon>Metazoa</taxon>
        <taxon>Ecdysozoa</taxon>
        <taxon>Nematoda</taxon>
        <taxon>Chromadorea</taxon>
        <taxon>Rhabditida</taxon>
        <taxon>Rhabditina</taxon>
        <taxon>Rhabditomorpha</taxon>
        <taxon>Rhabditoidea</taxon>
        <taxon>Rhabditidae</taxon>
        <taxon>Peloderinae</taxon>
        <taxon>Caenorhabditis</taxon>
    </lineage>
</organism>
<name>A0A8S1EWK6_9PELO</name>
<evidence type="ECO:0000313" key="3">
    <source>
        <dbReference type="Proteomes" id="UP000494206"/>
    </source>
</evidence>
<keyword evidence="3" id="KW-1185">Reference proteome</keyword>
<feature type="region of interest" description="Disordered" evidence="1">
    <location>
        <begin position="1"/>
        <end position="65"/>
    </location>
</feature>
<reference evidence="2 3" key="1">
    <citation type="submission" date="2020-04" db="EMBL/GenBank/DDBJ databases">
        <authorList>
            <person name="Laetsch R D."/>
            <person name="Stevens L."/>
            <person name="Kumar S."/>
            <person name="Blaxter L. M."/>
        </authorList>
    </citation>
    <scope>NUCLEOTIDE SEQUENCE [LARGE SCALE GENOMIC DNA]</scope>
</reference>
<dbReference type="EMBL" id="CADEPM010000005">
    <property type="protein sequence ID" value="CAB3405823.1"/>
    <property type="molecule type" value="Genomic_DNA"/>
</dbReference>
<proteinExistence type="predicted"/>
<evidence type="ECO:0000256" key="1">
    <source>
        <dbReference type="SAM" id="MobiDB-lite"/>
    </source>
</evidence>
<sequence>MSTNKQVQSNNPSPQAFPSPPPSWADIPIEKPACFENTKFSHKNKEKKRTYKNKRRTNNGSDIFTNMGTFGQPEAVNNNFNFDFNNEFQNYEDQVQDVFTNMGTWHNGMVYYPPPPPPSIPSPPASVVIFGTPHYYPEEHINQGCEYYPDGSYGPSPSGTGSPFQNIELHPDYVDGYFDSNFVYRPYPKQPSAN</sequence>
<feature type="compositionally biased region" description="Basic residues" evidence="1">
    <location>
        <begin position="40"/>
        <end position="57"/>
    </location>
</feature>
<evidence type="ECO:0000313" key="2">
    <source>
        <dbReference type="EMBL" id="CAB3405823.1"/>
    </source>
</evidence>
<protein>
    <submittedName>
        <fullName evidence="2">Uncharacterized protein</fullName>
    </submittedName>
</protein>
<comment type="caution">
    <text evidence="2">The sequence shown here is derived from an EMBL/GenBank/DDBJ whole genome shotgun (WGS) entry which is preliminary data.</text>
</comment>
<dbReference type="Proteomes" id="UP000494206">
    <property type="component" value="Unassembled WGS sequence"/>
</dbReference>
<gene>
    <name evidence="2" type="ORF">CBOVIS_LOCUS7972</name>
</gene>